<sequence length="116" mass="12865">MSEGLAAGARPLPTDLSVAGKIDYKSVAWSPLWINASDRLRFQLKSAFIKVTTPFTPCLRRHPTEISRSNNKLHTRRFDWVAPAASMSTRAASPGGDPLDLLRARQLRKIKGNFCS</sequence>
<protein>
    <submittedName>
        <fullName evidence="1">Uncharacterized protein</fullName>
    </submittedName>
</protein>
<dbReference type="EMBL" id="BGZK01000548">
    <property type="protein sequence ID" value="GBP49607.1"/>
    <property type="molecule type" value="Genomic_DNA"/>
</dbReference>
<accession>A0A4C1WHK2</accession>
<reference evidence="1 2" key="1">
    <citation type="journal article" date="2019" name="Commun. Biol.">
        <title>The bagworm genome reveals a unique fibroin gene that provides high tensile strength.</title>
        <authorList>
            <person name="Kono N."/>
            <person name="Nakamura H."/>
            <person name="Ohtoshi R."/>
            <person name="Tomita M."/>
            <person name="Numata K."/>
            <person name="Arakawa K."/>
        </authorList>
    </citation>
    <scope>NUCLEOTIDE SEQUENCE [LARGE SCALE GENOMIC DNA]</scope>
</reference>
<organism evidence="1 2">
    <name type="scientific">Eumeta variegata</name>
    <name type="common">Bagworm moth</name>
    <name type="synonym">Eumeta japonica</name>
    <dbReference type="NCBI Taxonomy" id="151549"/>
    <lineage>
        <taxon>Eukaryota</taxon>
        <taxon>Metazoa</taxon>
        <taxon>Ecdysozoa</taxon>
        <taxon>Arthropoda</taxon>
        <taxon>Hexapoda</taxon>
        <taxon>Insecta</taxon>
        <taxon>Pterygota</taxon>
        <taxon>Neoptera</taxon>
        <taxon>Endopterygota</taxon>
        <taxon>Lepidoptera</taxon>
        <taxon>Glossata</taxon>
        <taxon>Ditrysia</taxon>
        <taxon>Tineoidea</taxon>
        <taxon>Psychidae</taxon>
        <taxon>Oiketicinae</taxon>
        <taxon>Eumeta</taxon>
    </lineage>
</organism>
<evidence type="ECO:0000313" key="1">
    <source>
        <dbReference type="EMBL" id="GBP49607.1"/>
    </source>
</evidence>
<proteinExistence type="predicted"/>
<evidence type="ECO:0000313" key="2">
    <source>
        <dbReference type="Proteomes" id="UP000299102"/>
    </source>
</evidence>
<dbReference type="AlphaFoldDB" id="A0A4C1WHK2"/>
<dbReference type="Proteomes" id="UP000299102">
    <property type="component" value="Unassembled WGS sequence"/>
</dbReference>
<gene>
    <name evidence="1" type="ORF">EVAR_97905_1</name>
</gene>
<name>A0A4C1WHK2_EUMVA</name>
<comment type="caution">
    <text evidence="1">The sequence shown here is derived from an EMBL/GenBank/DDBJ whole genome shotgun (WGS) entry which is preliminary data.</text>
</comment>
<keyword evidence="2" id="KW-1185">Reference proteome</keyword>